<accession>A0A2P2QMY3</accession>
<dbReference type="EMBL" id="GGEC01087783">
    <property type="protein sequence ID" value="MBX68267.1"/>
    <property type="molecule type" value="Transcribed_RNA"/>
</dbReference>
<organism evidence="1">
    <name type="scientific">Rhizophora mucronata</name>
    <name type="common">Asiatic mangrove</name>
    <dbReference type="NCBI Taxonomy" id="61149"/>
    <lineage>
        <taxon>Eukaryota</taxon>
        <taxon>Viridiplantae</taxon>
        <taxon>Streptophyta</taxon>
        <taxon>Embryophyta</taxon>
        <taxon>Tracheophyta</taxon>
        <taxon>Spermatophyta</taxon>
        <taxon>Magnoliopsida</taxon>
        <taxon>eudicotyledons</taxon>
        <taxon>Gunneridae</taxon>
        <taxon>Pentapetalae</taxon>
        <taxon>rosids</taxon>
        <taxon>fabids</taxon>
        <taxon>Malpighiales</taxon>
        <taxon>Rhizophoraceae</taxon>
        <taxon>Rhizophora</taxon>
    </lineage>
</organism>
<evidence type="ECO:0000313" key="1">
    <source>
        <dbReference type="EMBL" id="MBX68267.1"/>
    </source>
</evidence>
<proteinExistence type="predicted"/>
<reference evidence="1" key="1">
    <citation type="submission" date="2018-02" db="EMBL/GenBank/DDBJ databases">
        <title>Rhizophora mucronata_Transcriptome.</title>
        <authorList>
            <person name="Meera S.P."/>
            <person name="Sreeshan A."/>
            <person name="Augustine A."/>
        </authorList>
    </citation>
    <scope>NUCLEOTIDE SEQUENCE</scope>
    <source>
        <tissue evidence="1">Leaf</tissue>
    </source>
</reference>
<name>A0A2P2QMY3_RHIMU</name>
<protein>
    <submittedName>
        <fullName evidence="1">Uncharacterized protein</fullName>
    </submittedName>
</protein>
<sequence>MGAAVQIL</sequence>